<dbReference type="Gene3D" id="3.40.190.170">
    <property type="entry name" value="Bacterial extracellular solute-binding protein, family 7"/>
    <property type="match status" value="1"/>
</dbReference>
<reference evidence="2 3" key="1">
    <citation type="submission" date="2019-03" db="EMBL/GenBank/DDBJ databases">
        <title>Algoriphagus sp. nov, a new strain isolated from root system soil of mangrove plant Kandelia.</title>
        <authorList>
            <person name="Yin Q."/>
            <person name="Wang K."/>
            <person name="Song Z."/>
        </authorList>
    </citation>
    <scope>NUCLEOTIDE SEQUENCE [LARGE SCALE GENOMIC DNA]</scope>
    <source>
        <strain evidence="2 3">XY-J91</strain>
    </source>
</reference>
<dbReference type="SUPFAM" id="SSF53850">
    <property type="entry name" value="Periplasmic binding protein-like II"/>
    <property type="match status" value="1"/>
</dbReference>
<dbReference type="EMBL" id="SPSB01000004">
    <property type="protein sequence ID" value="TFV93222.1"/>
    <property type="molecule type" value="Genomic_DNA"/>
</dbReference>
<evidence type="ECO:0000256" key="1">
    <source>
        <dbReference type="ARBA" id="ARBA00022729"/>
    </source>
</evidence>
<evidence type="ECO:0000313" key="3">
    <source>
        <dbReference type="Proteomes" id="UP000297647"/>
    </source>
</evidence>
<protein>
    <submittedName>
        <fullName evidence="2">TRAP transporter substrate-binding protein</fullName>
    </submittedName>
</protein>
<keyword evidence="3" id="KW-1185">Reference proteome</keyword>
<keyword evidence="1" id="KW-0732">Signal</keyword>
<accession>A0A4Y9QNP4</accession>
<dbReference type="Proteomes" id="UP000297647">
    <property type="component" value="Unassembled WGS sequence"/>
</dbReference>
<dbReference type="InterPro" id="IPR018389">
    <property type="entry name" value="DctP_fam"/>
</dbReference>
<organism evidence="2 3">
    <name type="scientific">Algoriphagus kandeliae</name>
    <dbReference type="NCBI Taxonomy" id="2562278"/>
    <lineage>
        <taxon>Bacteria</taxon>
        <taxon>Pseudomonadati</taxon>
        <taxon>Bacteroidota</taxon>
        <taxon>Cytophagia</taxon>
        <taxon>Cytophagales</taxon>
        <taxon>Cyclobacteriaceae</taxon>
        <taxon>Algoriphagus</taxon>
    </lineage>
</organism>
<proteinExistence type="predicted"/>
<dbReference type="InterPro" id="IPR004682">
    <property type="entry name" value="TRAP_DctP"/>
</dbReference>
<dbReference type="NCBIfam" id="NF037995">
    <property type="entry name" value="TRAP_S1"/>
    <property type="match status" value="1"/>
</dbReference>
<sequence length="333" mass="37380">MSKIRLMQARKAFWILLFSIAIAVSCSGPSDVRVIKMGHALVTSHPVHEAMLFLAKRVEEKSGGKLKIKVYPNQQLGTERELVELLQIGSLGMTKVSSAALEGFAPMMQVLGVPFLFRDDEHLTKVLRGEIGKKLLLDGEKYWLRGLCYYDAGKRSFYSKEKPIESPEDLKGLKVRVMESNMATNMVRAMGGSPTPVAYGELYTALQQGIVDGAENNPPSLYTSKHYEVCGYYSLDEHTALPDVVIVSTKVWNSLSPQEQEWLQEAADESADYQYELWAASTKKSLEELEKAGVVISYPDKEPFRKAVSAVYESLKTEQPEIYEIIQEIQEIQ</sequence>
<dbReference type="NCBIfam" id="TIGR00787">
    <property type="entry name" value="dctP"/>
    <property type="match status" value="1"/>
</dbReference>
<evidence type="ECO:0000313" key="2">
    <source>
        <dbReference type="EMBL" id="TFV93222.1"/>
    </source>
</evidence>
<dbReference type="OrthoDB" id="9776801at2"/>
<dbReference type="GO" id="GO:0030288">
    <property type="term" value="C:outer membrane-bounded periplasmic space"/>
    <property type="evidence" value="ECO:0007669"/>
    <property type="project" value="InterPro"/>
</dbReference>
<dbReference type="PIRSF" id="PIRSF006470">
    <property type="entry name" value="DctB"/>
    <property type="match status" value="1"/>
</dbReference>
<dbReference type="PANTHER" id="PTHR33376:SF2">
    <property type="entry name" value="DICARBOXYLATE-BINDING PERIPLASMIC PROTEIN"/>
    <property type="match status" value="1"/>
</dbReference>
<dbReference type="CDD" id="cd13671">
    <property type="entry name" value="PBP2_TRAP_SBP_like_3"/>
    <property type="match status" value="1"/>
</dbReference>
<dbReference type="RefSeq" id="WP_135074974.1">
    <property type="nucleotide sequence ID" value="NZ_SPSB01000004.1"/>
</dbReference>
<dbReference type="PROSITE" id="PS51257">
    <property type="entry name" value="PROKAR_LIPOPROTEIN"/>
    <property type="match status" value="1"/>
</dbReference>
<dbReference type="AlphaFoldDB" id="A0A4Y9QNP4"/>
<dbReference type="PANTHER" id="PTHR33376">
    <property type="match status" value="1"/>
</dbReference>
<dbReference type="GO" id="GO:0055085">
    <property type="term" value="P:transmembrane transport"/>
    <property type="evidence" value="ECO:0007669"/>
    <property type="project" value="InterPro"/>
</dbReference>
<gene>
    <name evidence="2" type="ORF">E4S40_13245</name>
</gene>
<dbReference type="InterPro" id="IPR038404">
    <property type="entry name" value="TRAP_DctP_sf"/>
</dbReference>
<dbReference type="Pfam" id="PF03480">
    <property type="entry name" value="DctP"/>
    <property type="match status" value="1"/>
</dbReference>
<name>A0A4Y9QNP4_9BACT</name>
<dbReference type="GO" id="GO:0030246">
    <property type="term" value="F:carbohydrate binding"/>
    <property type="evidence" value="ECO:0007669"/>
    <property type="project" value="TreeGrafter"/>
</dbReference>
<comment type="caution">
    <text evidence="2">The sequence shown here is derived from an EMBL/GenBank/DDBJ whole genome shotgun (WGS) entry which is preliminary data.</text>
</comment>